<dbReference type="Proteomes" id="UP000789525">
    <property type="component" value="Unassembled WGS sequence"/>
</dbReference>
<comment type="caution">
    <text evidence="1">The sequence shown here is derived from an EMBL/GenBank/DDBJ whole genome shotgun (WGS) entry which is preliminary data.</text>
</comment>
<organism evidence="1 2">
    <name type="scientific">Acaulospora colombiana</name>
    <dbReference type="NCBI Taxonomy" id="27376"/>
    <lineage>
        <taxon>Eukaryota</taxon>
        <taxon>Fungi</taxon>
        <taxon>Fungi incertae sedis</taxon>
        <taxon>Mucoromycota</taxon>
        <taxon>Glomeromycotina</taxon>
        <taxon>Glomeromycetes</taxon>
        <taxon>Diversisporales</taxon>
        <taxon>Acaulosporaceae</taxon>
        <taxon>Acaulospora</taxon>
    </lineage>
</organism>
<accession>A0ACA9LBA2</accession>
<evidence type="ECO:0000313" key="2">
    <source>
        <dbReference type="Proteomes" id="UP000789525"/>
    </source>
</evidence>
<gene>
    <name evidence="1" type="ORF">ACOLOM_LOCUS3655</name>
</gene>
<proteinExistence type="predicted"/>
<reference evidence="1" key="1">
    <citation type="submission" date="2021-06" db="EMBL/GenBank/DDBJ databases">
        <authorList>
            <person name="Kallberg Y."/>
            <person name="Tangrot J."/>
            <person name="Rosling A."/>
        </authorList>
    </citation>
    <scope>NUCLEOTIDE SEQUENCE</scope>
    <source>
        <strain evidence="1">CL356</strain>
    </source>
</reference>
<keyword evidence="2" id="KW-1185">Reference proteome</keyword>
<sequence>MPVSEETDLSRDVIDDIIVSARYGDLEELQAIMSSHPVEYLLAEDEFGNTALHMASANGHADVVEYIIRTAGTLKEKVVANAQNESGNTPLHWGALNGHERVVELLVMNGADARIKNCAGRTATYEAQQNNHDKIVEFLLSNADIEKVDESEELEQNSENAYHFELPMTKTSPRRIPRRRDSSRQAALTFLTNISLGTEASLPSGTQKETAAPSRPVPGPYIDDPTRPPITVTEHDSFSEKGRPGLQTATTTPFDILPCKTASNNGLLNSEASSINGTEEYSQEFNSSGKTRLRSNSLRFLSNASLDSKKLKSNHPSKENLGSPSRERIADLEARENSDVENQENRNLKATDSPNNIYRRRRRRSSASTLKSESSSSSANSVTSPTSFDDESLSRRPSHQHSSSPKAEVITVGSLNAPLSIFSMLGYNDKKSKQGKHHNHSKRVANADSIKRQKAESFARLLEPSNSLSPELGLTGYDPTSLDNPELSPNDLHDFKSNKHRTVLSLSGLVGSLINHSTRPSDLKRESNELFRKEHPYVDPSLTLSQIRKIKAKLLTASRHDELDLELSTVAKAYAYFEKLILKNLVNKSNRRLIGGTIQHTSSSF</sequence>
<name>A0ACA9LBA2_9GLOM</name>
<evidence type="ECO:0000313" key="1">
    <source>
        <dbReference type="EMBL" id="CAG8521032.1"/>
    </source>
</evidence>
<dbReference type="EMBL" id="CAJVPT010005515">
    <property type="protein sequence ID" value="CAG8521032.1"/>
    <property type="molecule type" value="Genomic_DNA"/>
</dbReference>
<protein>
    <submittedName>
        <fullName evidence="1">5387_t:CDS:1</fullName>
    </submittedName>
</protein>